<feature type="transmembrane region" description="Helical" evidence="1">
    <location>
        <begin position="6"/>
        <end position="25"/>
    </location>
</feature>
<dbReference type="Proteomes" id="UP001310022">
    <property type="component" value="Unassembled WGS sequence"/>
</dbReference>
<dbReference type="AlphaFoldDB" id="A0AAN4W384"/>
<accession>A0AAN4W384</accession>
<proteinExistence type="predicted"/>
<evidence type="ECO:0000256" key="1">
    <source>
        <dbReference type="SAM" id="Phobius"/>
    </source>
</evidence>
<feature type="transmembrane region" description="Helical" evidence="1">
    <location>
        <begin position="119"/>
        <end position="137"/>
    </location>
</feature>
<keyword evidence="1" id="KW-1133">Transmembrane helix</keyword>
<reference evidence="2 3" key="1">
    <citation type="submission" date="2021-12" db="EMBL/GenBank/DDBJ databases">
        <title>Genome sequencing of bacteria with rrn-lacking chromosome and rrn-plasmid.</title>
        <authorList>
            <person name="Anda M."/>
            <person name="Iwasaki W."/>
        </authorList>
    </citation>
    <scope>NUCLEOTIDE SEQUENCE [LARGE SCALE GENOMIC DNA]</scope>
    <source>
        <strain evidence="2 3">NBRC 15940</strain>
    </source>
</reference>
<sequence>MILTSTILGSVTGLLGNLATAFLNARMQKLKNRHELEMRKIDIAERKAEADLQMRIEESRTAKAIELAEAHAFNLSQKFGNKTLISSKAISKLFDSPFTAWLGSFLIFLQGLIDSYRAAIRPLLTTYFVVLTSWLTYEAVRIISLKESIMPVEMAQDVFLRVLNIIIYLTTTLVLWWFGDRRTAKFLYRLEDGNKRDK</sequence>
<comment type="caution">
    <text evidence="2">The sequence shown here is derived from an EMBL/GenBank/DDBJ whole genome shotgun (WGS) entry which is preliminary data.</text>
</comment>
<dbReference type="RefSeq" id="WP_060688712.1">
    <property type="nucleotide sequence ID" value="NZ_BQKE01000008.1"/>
</dbReference>
<protein>
    <submittedName>
        <fullName evidence="2">Uncharacterized protein</fullName>
    </submittedName>
</protein>
<keyword evidence="3" id="KW-1185">Reference proteome</keyword>
<organism evidence="2 3">
    <name type="scientific">Persicobacter diffluens</name>
    <dbReference type="NCBI Taxonomy" id="981"/>
    <lineage>
        <taxon>Bacteria</taxon>
        <taxon>Pseudomonadati</taxon>
        <taxon>Bacteroidota</taxon>
        <taxon>Cytophagia</taxon>
        <taxon>Cytophagales</taxon>
        <taxon>Persicobacteraceae</taxon>
        <taxon>Persicobacter</taxon>
    </lineage>
</organism>
<evidence type="ECO:0000313" key="3">
    <source>
        <dbReference type="Proteomes" id="UP001310022"/>
    </source>
</evidence>
<feature type="transmembrane region" description="Helical" evidence="1">
    <location>
        <begin position="158"/>
        <end position="178"/>
    </location>
</feature>
<keyword evidence="1" id="KW-0472">Membrane</keyword>
<evidence type="ECO:0000313" key="2">
    <source>
        <dbReference type="EMBL" id="GJM64904.1"/>
    </source>
</evidence>
<dbReference type="EMBL" id="BQKE01000008">
    <property type="protein sequence ID" value="GJM64904.1"/>
    <property type="molecule type" value="Genomic_DNA"/>
</dbReference>
<keyword evidence="1" id="KW-0812">Transmembrane</keyword>
<name>A0AAN4W384_9BACT</name>
<gene>
    <name evidence="2" type="ORF">PEDI_54560</name>
</gene>